<organism evidence="3 4">
    <name type="scientific">Cryobacterium zongtaii</name>
    <dbReference type="NCBI Taxonomy" id="1259217"/>
    <lineage>
        <taxon>Bacteria</taxon>
        <taxon>Bacillati</taxon>
        <taxon>Actinomycetota</taxon>
        <taxon>Actinomycetes</taxon>
        <taxon>Micrococcales</taxon>
        <taxon>Microbacteriaceae</taxon>
        <taxon>Cryobacterium</taxon>
    </lineage>
</organism>
<accession>A0A2S3ZDF7</accession>
<evidence type="ECO:0000256" key="1">
    <source>
        <dbReference type="ARBA" id="ARBA00006484"/>
    </source>
</evidence>
<dbReference type="AlphaFoldDB" id="A0A2S3ZDF7"/>
<comment type="similarity">
    <text evidence="1">Belongs to the short-chain dehydrogenases/reductases (SDR) family.</text>
</comment>
<evidence type="ECO:0000313" key="4">
    <source>
        <dbReference type="Proteomes" id="UP000237340"/>
    </source>
</evidence>
<dbReference type="PROSITE" id="PS00061">
    <property type="entry name" value="ADH_SHORT"/>
    <property type="match status" value="1"/>
</dbReference>
<reference evidence="3 4" key="1">
    <citation type="submission" date="2018-01" db="EMBL/GenBank/DDBJ databases">
        <title>Cryobacterium sp. nov., from glaciers in China.</title>
        <authorList>
            <person name="Liu Q."/>
            <person name="Xin Y.-H."/>
        </authorList>
    </citation>
    <scope>NUCLEOTIDE SEQUENCE [LARGE SCALE GENOMIC DNA]</scope>
    <source>
        <strain evidence="3 4">TMN-42</strain>
    </source>
</reference>
<dbReference type="GO" id="GO:0016020">
    <property type="term" value="C:membrane"/>
    <property type="evidence" value="ECO:0007669"/>
    <property type="project" value="TreeGrafter"/>
</dbReference>
<dbReference type="InterPro" id="IPR002347">
    <property type="entry name" value="SDR_fam"/>
</dbReference>
<dbReference type="PRINTS" id="PR00081">
    <property type="entry name" value="GDHRDH"/>
</dbReference>
<name>A0A2S3ZDF7_9MICO</name>
<comment type="caution">
    <text evidence="3">The sequence shown here is derived from an EMBL/GenBank/DDBJ whole genome shotgun (WGS) entry which is preliminary data.</text>
</comment>
<sequence>MNITGNTIFIPGATSGIGLALALRLRAAGNTVVIGGRRADVLQRLAAEHGLSGVTIDTTDPASVLAARDQILAEHSDLNVLIAMAGVMNAEDVRGAGFLAVAERIVETNINGPLRLVAAFIEHLQTRPDATLMTVSSGLAFTPLAFTPTYNGTKAFIHQYSETIRMQLAGTSVQVIELVPPAVQTELMAGNSVNEHFMPLDAFADEVMALLEAQPDAQEILVDTVKFLRFAEVEGRYAATIAALNPAA</sequence>
<keyword evidence="2" id="KW-0560">Oxidoreductase</keyword>
<protein>
    <submittedName>
        <fullName evidence="3">Oxidoreductase</fullName>
    </submittedName>
</protein>
<evidence type="ECO:0000256" key="2">
    <source>
        <dbReference type="ARBA" id="ARBA00023002"/>
    </source>
</evidence>
<dbReference type="Pfam" id="PF00106">
    <property type="entry name" value="adh_short"/>
    <property type="match status" value="1"/>
</dbReference>
<dbReference type="PANTHER" id="PTHR44196">
    <property type="entry name" value="DEHYDROGENASE/REDUCTASE SDR FAMILY MEMBER 7B"/>
    <property type="match status" value="1"/>
</dbReference>
<proteinExistence type="inferred from homology"/>
<dbReference type="PANTHER" id="PTHR44196:SF1">
    <property type="entry name" value="DEHYDROGENASE_REDUCTASE SDR FAMILY MEMBER 7B"/>
    <property type="match status" value="1"/>
</dbReference>
<gene>
    <name evidence="3" type="ORF">C3B61_12895</name>
</gene>
<dbReference type="InterPro" id="IPR020904">
    <property type="entry name" value="Sc_DH/Rdtase_CS"/>
</dbReference>
<dbReference type="GO" id="GO:0016491">
    <property type="term" value="F:oxidoreductase activity"/>
    <property type="evidence" value="ECO:0007669"/>
    <property type="project" value="UniProtKB-KW"/>
</dbReference>
<dbReference type="RefSeq" id="WP_103461063.1">
    <property type="nucleotide sequence ID" value="NZ_PPXD01000020.1"/>
</dbReference>
<dbReference type="InterPro" id="IPR036291">
    <property type="entry name" value="NAD(P)-bd_dom_sf"/>
</dbReference>
<keyword evidence="4" id="KW-1185">Reference proteome</keyword>
<evidence type="ECO:0000313" key="3">
    <source>
        <dbReference type="EMBL" id="POH64347.1"/>
    </source>
</evidence>
<dbReference type="SUPFAM" id="SSF51735">
    <property type="entry name" value="NAD(P)-binding Rossmann-fold domains"/>
    <property type="match status" value="1"/>
</dbReference>
<dbReference type="EMBL" id="PPXD01000020">
    <property type="protein sequence ID" value="POH64347.1"/>
    <property type="molecule type" value="Genomic_DNA"/>
</dbReference>
<dbReference type="Proteomes" id="UP000237340">
    <property type="component" value="Unassembled WGS sequence"/>
</dbReference>
<dbReference type="Gene3D" id="3.40.50.720">
    <property type="entry name" value="NAD(P)-binding Rossmann-like Domain"/>
    <property type="match status" value="1"/>
</dbReference>